<proteinExistence type="predicted"/>
<dbReference type="InterPro" id="IPR003594">
    <property type="entry name" value="HATPase_dom"/>
</dbReference>
<dbReference type="PANTHER" id="PTHR35526:SF3">
    <property type="entry name" value="ANTI-SIGMA-F FACTOR RSBW"/>
    <property type="match status" value="1"/>
</dbReference>
<dbReference type="InterPro" id="IPR050267">
    <property type="entry name" value="Anti-sigma-factor_SerPK"/>
</dbReference>
<dbReference type="SUPFAM" id="SSF55874">
    <property type="entry name" value="ATPase domain of HSP90 chaperone/DNA topoisomerase II/histidine kinase"/>
    <property type="match status" value="1"/>
</dbReference>
<keyword evidence="4" id="KW-1185">Reference proteome</keyword>
<sequence>MGTSIIQIDVIIPTQTKYLNLIGSIGESLGKDLDDFCGDHEALAYQLNLVLTEAATNAIRHGCYNNPEDTVRISIHIQEHELNIKVYDHGQGFDLEMVSLPDLDHPQEGGLGIFFIRTLMDSVTYTHEGESNVLEIVKYLDMRPVIENHSNHQ</sequence>
<dbReference type="Gene3D" id="3.30.565.10">
    <property type="entry name" value="Histidine kinase-like ATPase, C-terminal domain"/>
    <property type="match status" value="1"/>
</dbReference>
<evidence type="ECO:0000256" key="1">
    <source>
        <dbReference type="ARBA" id="ARBA00022527"/>
    </source>
</evidence>
<dbReference type="Pfam" id="PF13581">
    <property type="entry name" value="HATPase_c_2"/>
    <property type="match status" value="1"/>
</dbReference>
<evidence type="ECO:0000313" key="4">
    <source>
        <dbReference type="Proteomes" id="UP000494216"/>
    </source>
</evidence>
<dbReference type="PANTHER" id="PTHR35526">
    <property type="entry name" value="ANTI-SIGMA-F FACTOR RSBW-RELATED"/>
    <property type="match status" value="1"/>
</dbReference>
<dbReference type="AlphaFoldDB" id="A0A8S0XUI1"/>
<gene>
    <name evidence="3" type="ORF">METHB2_670012</name>
</gene>
<dbReference type="GO" id="GO:0004674">
    <property type="term" value="F:protein serine/threonine kinase activity"/>
    <property type="evidence" value="ECO:0007669"/>
    <property type="project" value="UniProtKB-KW"/>
</dbReference>
<protein>
    <submittedName>
        <fullName evidence="3">Serine/threonine-protein kinase RsbW</fullName>
    </submittedName>
</protein>
<name>A0A8S0XUI1_9GAMM</name>
<dbReference type="InterPro" id="IPR036890">
    <property type="entry name" value="HATPase_C_sf"/>
</dbReference>
<keyword evidence="3" id="KW-0808">Transferase</keyword>
<comment type="caution">
    <text evidence="3">The sequence shown here is derived from an EMBL/GenBank/DDBJ whole genome shotgun (WGS) entry which is preliminary data.</text>
</comment>
<organism evidence="3 4">
    <name type="scientific">Candidatus Methylobacter favarea</name>
    <dbReference type="NCBI Taxonomy" id="2707345"/>
    <lineage>
        <taxon>Bacteria</taxon>
        <taxon>Pseudomonadati</taxon>
        <taxon>Pseudomonadota</taxon>
        <taxon>Gammaproteobacteria</taxon>
        <taxon>Methylococcales</taxon>
        <taxon>Methylococcaceae</taxon>
        <taxon>Methylobacter</taxon>
    </lineage>
</organism>
<accession>A0A8S0XUI1</accession>
<dbReference type="EMBL" id="CADCXN010000099">
    <property type="protein sequence ID" value="CAA9892358.1"/>
    <property type="molecule type" value="Genomic_DNA"/>
</dbReference>
<keyword evidence="3" id="KW-0418">Kinase</keyword>
<dbReference type="CDD" id="cd16936">
    <property type="entry name" value="HATPase_RsbW-like"/>
    <property type="match status" value="1"/>
</dbReference>
<reference evidence="3 4" key="1">
    <citation type="submission" date="2020-02" db="EMBL/GenBank/DDBJ databases">
        <authorList>
            <person name="Hogendoorn C."/>
        </authorList>
    </citation>
    <scope>NUCLEOTIDE SEQUENCE [LARGE SCALE GENOMIC DNA]</scope>
    <source>
        <strain evidence="3">METHB21</strain>
    </source>
</reference>
<dbReference type="Proteomes" id="UP000494216">
    <property type="component" value="Unassembled WGS sequence"/>
</dbReference>
<feature type="domain" description="Histidine kinase/HSP90-like ATPase" evidence="2">
    <location>
        <begin position="41"/>
        <end position="138"/>
    </location>
</feature>
<evidence type="ECO:0000259" key="2">
    <source>
        <dbReference type="Pfam" id="PF13581"/>
    </source>
</evidence>
<evidence type="ECO:0000313" key="3">
    <source>
        <dbReference type="EMBL" id="CAA9892358.1"/>
    </source>
</evidence>
<keyword evidence="1" id="KW-0723">Serine/threonine-protein kinase</keyword>
<dbReference type="RefSeq" id="WP_174627143.1">
    <property type="nucleotide sequence ID" value="NZ_CADCXN010000099.1"/>
</dbReference>